<accession>A0A6G1FYG4</accession>
<feature type="domain" description="COQ9 C-terminal" evidence="10">
    <location>
        <begin position="157"/>
        <end position="224"/>
    </location>
</feature>
<gene>
    <name evidence="11 13" type="ORF">P152DRAFT_483536</name>
</gene>
<comment type="function">
    <text evidence="8">Membrane-associated protein that warps the membrane surface to access and bind aromatic isoprenes with high specificity, including ubiquinone (CoQ) isoprene intermediates and presents them directly to Coq7, therefore facilitating the Coq7-mediated hydroxylase step. Participates in the biosynthesis of coenzyme Q, also named ubiquinone, an essential lipid-soluble electron transporter for aerobic cellular respiration.</text>
</comment>
<dbReference type="AlphaFoldDB" id="A0A6G1FYG4"/>
<dbReference type="InterPro" id="IPR012762">
    <property type="entry name" value="Ubiq_biosynth_COQ9"/>
</dbReference>
<reference evidence="13" key="3">
    <citation type="submission" date="2025-04" db="UniProtKB">
        <authorList>
            <consortium name="RefSeq"/>
        </authorList>
    </citation>
    <scope>IDENTIFICATION</scope>
    <source>
        <strain evidence="13">CBS 781.70</strain>
    </source>
</reference>
<comment type="similarity">
    <text evidence="3 8">Belongs to the COQ9 family.</text>
</comment>
<sequence>MSIPTTTLTRSLRRLPRSLPPPARSLTPLLHPRHYHDPTAPSPAPYPPTETAILTASLLRVPTSGFTPTTLTLGARDAGFLDVSTNLLPNGVFDLVLFHLATRRLALRSEVQFVEGEGELGVGERVRGLLWARLRGNEAVVGRLHEALAIMAQPTHIPASLTALFTLSSDILHLAGDTSLDTAWYTKRASTGALYAAAELYQTQDQSTDFRDTARFLDDRLEELRVGGEALGDVGEWVGYAGRNLVNVMRSRGVRV</sequence>
<evidence type="ECO:0000256" key="7">
    <source>
        <dbReference type="ARBA" id="ARBA00023128"/>
    </source>
</evidence>
<protein>
    <recommendedName>
        <fullName evidence="8">Ubiquinone biosynthesis protein</fullName>
    </recommendedName>
</protein>
<dbReference type="Gene3D" id="1.10.357.10">
    <property type="entry name" value="Tetracycline Repressor, domain 2"/>
    <property type="match status" value="1"/>
</dbReference>
<evidence type="ECO:0000256" key="3">
    <source>
        <dbReference type="ARBA" id="ARBA00010766"/>
    </source>
</evidence>
<keyword evidence="4 8" id="KW-0831">Ubiquinone biosynthesis</keyword>
<keyword evidence="5" id="KW-0809">Transit peptide</keyword>
<evidence type="ECO:0000256" key="2">
    <source>
        <dbReference type="ARBA" id="ARBA00004749"/>
    </source>
</evidence>
<dbReference type="PANTHER" id="PTHR21427">
    <property type="entry name" value="UBIQUINONE BIOSYNTHESIS PROTEIN COQ9, MITOCHONDRIAL"/>
    <property type="match status" value="1"/>
</dbReference>
<evidence type="ECO:0000259" key="10">
    <source>
        <dbReference type="Pfam" id="PF08511"/>
    </source>
</evidence>
<evidence type="ECO:0000313" key="12">
    <source>
        <dbReference type="Proteomes" id="UP000504638"/>
    </source>
</evidence>
<evidence type="ECO:0000256" key="1">
    <source>
        <dbReference type="ARBA" id="ARBA00004173"/>
    </source>
</evidence>
<feature type="region of interest" description="Disordered" evidence="9">
    <location>
        <begin position="1"/>
        <end position="47"/>
    </location>
</feature>
<dbReference type="GO" id="GO:0006744">
    <property type="term" value="P:ubiquinone biosynthetic process"/>
    <property type="evidence" value="ECO:0007669"/>
    <property type="project" value="UniProtKB-UniRule"/>
</dbReference>
<feature type="compositionally biased region" description="Low complexity" evidence="9">
    <location>
        <begin position="1"/>
        <end position="10"/>
    </location>
</feature>
<keyword evidence="11 13" id="KW-0830">Ubiquinone</keyword>
<dbReference type="Proteomes" id="UP000504638">
    <property type="component" value="Unplaced"/>
</dbReference>
<keyword evidence="6 8" id="KW-0446">Lipid-binding</keyword>
<organism evidence="11">
    <name type="scientific">Eremomyces bilateralis CBS 781.70</name>
    <dbReference type="NCBI Taxonomy" id="1392243"/>
    <lineage>
        <taxon>Eukaryota</taxon>
        <taxon>Fungi</taxon>
        <taxon>Dikarya</taxon>
        <taxon>Ascomycota</taxon>
        <taxon>Pezizomycotina</taxon>
        <taxon>Dothideomycetes</taxon>
        <taxon>Dothideomycetes incertae sedis</taxon>
        <taxon>Eremomycetales</taxon>
        <taxon>Eremomycetaceae</taxon>
        <taxon>Eremomyces</taxon>
    </lineage>
</organism>
<reference evidence="11 13" key="1">
    <citation type="submission" date="2020-01" db="EMBL/GenBank/DDBJ databases">
        <authorList>
            <consortium name="DOE Joint Genome Institute"/>
            <person name="Haridas S."/>
            <person name="Albert R."/>
            <person name="Binder M."/>
            <person name="Bloem J."/>
            <person name="Labutti K."/>
            <person name="Salamov A."/>
            <person name="Andreopoulos B."/>
            <person name="Baker S.E."/>
            <person name="Barry K."/>
            <person name="Bills G."/>
            <person name="Bluhm B.H."/>
            <person name="Cannon C."/>
            <person name="Castanera R."/>
            <person name="Culley D.E."/>
            <person name="Daum C."/>
            <person name="Ezra D."/>
            <person name="Gonzalez J.B."/>
            <person name="Henrissat B."/>
            <person name="Kuo A."/>
            <person name="Liang C."/>
            <person name="Lipzen A."/>
            <person name="Lutzoni F."/>
            <person name="Magnuson J."/>
            <person name="Mondo S."/>
            <person name="Nolan M."/>
            <person name="Ohm R."/>
            <person name="Pangilinan J."/>
            <person name="Park H.-J."/>
            <person name="Ramirez L."/>
            <person name="Alfaro M."/>
            <person name="Sun H."/>
            <person name="Tritt A."/>
            <person name="Yoshinaga Y."/>
            <person name="Zwiers L.-H."/>
            <person name="Turgeon B.G."/>
            <person name="Goodwin S.B."/>
            <person name="Spatafora J.W."/>
            <person name="Crous P.W."/>
            <person name="Grigoriev I.V."/>
        </authorList>
    </citation>
    <scope>NUCLEOTIDE SEQUENCE</scope>
    <source>
        <strain evidence="11 13">CBS 781.70</strain>
    </source>
</reference>
<keyword evidence="12" id="KW-1185">Reference proteome</keyword>
<dbReference type="GO" id="GO:0005743">
    <property type="term" value="C:mitochondrial inner membrane"/>
    <property type="evidence" value="ECO:0007669"/>
    <property type="project" value="TreeGrafter"/>
</dbReference>
<dbReference type="InterPro" id="IPR013718">
    <property type="entry name" value="COQ9_C"/>
</dbReference>
<evidence type="ECO:0000256" key="9">
    <source>
        <dbReference type="SAM" id="MobiDB-lite"/>
    </source>
</evidence>
<comment type="pathway">
    <text evidence="2 8">Cofactor biosynthesis; ubiquinone biosynthesis.</text>
</comment>
<evidence type="ECO:0000256" key="6">
    <source>
        <dbReference type="ARBA" id="ARBA00023121"/>
    </source>
</evidence>
<proteinExistence type="inferred from homology"/>
<evidence type="ECO:0000256" key="5">
    <source>
        <dbReference type="ARBA" id="ARBA00022946"/>
    </source>
</evidence>
<evidence type="ECO:0000313" key="13">
    <source>
        <dbReference type="RefSeq" id="XP_033532445.1"/>
    </source>
</evidence>
<dbReference type="GeneID" id="54422522"/>
<name>A0A6G1FYG4_9PEZI</name>
<dbReference type="PANTHER" id="PTHR21427:SF19">
    <property type="entry name" value="UBIQUINONE BIOSYNTHESIS PROTEIN COQ9, MITOCHONDRIAL"/>
    <property type="match status" value="1"/>
</dbReference>
<dbReference type="OrthoDB" id="619536at2759"/>
<dbReference type="GO" id="GO:0008289">
    <property type="term" value="F:lipid binding"/>
    <property type="evidence" value="ECO:0007669"/>
    <property type="project" value="UniProtKB-UniRule"/>
</dbReference>
<dbReference type="RefSeq" id="XP_033532445.1">
    <property type="nucleotide sequence ID" value="XM_033681952.1"/>
</dbReference>
<keyword evidence="7 8" id="KW-0496">Mitochondrion</keyword>
<dbReference type="EMBL" id="ML975164">
    <property type="protein sequence ID" value="KAF1810814.1"/>
    <property type="molecule type" value="Genomic_DNA"/>
</dbReference>
<evidence type="ECO:0000256" key="4">
    <source>
        <dbReference type="ARBA" id="ARBA00022688"/>
    </source>
</evidence>
<evidence type="ECO:0000256" key="8">
    <source>
        <dbReference type="RuleBase" id="RU366063"/>
    </source>
</evidence>
<comment type="subcellular location">
    <subcellularLocation>
        <location evidence="1 8">Mitochondrion</location>
    </subcellularLocation>
</comment>
<reference evidence="13" key="2">
    <citation type="submission" date="2020-04" db="EMBL/GenBank/DDBJ databases">
        <authorList>
            <consortium name="NCBI Genome Project"/>
        </authorList>
    </citation>
    <scope>NUCLEOTIDE SEQUENCE</scope>
    <source>
        <strain evidence="13">CBS 781.70</strain>
    </source>
</reference>
<dbReference type="Pfam" id="PF08511">
    <property type="entry name" value="COQ9"/>
    <property type="match status" value="1"/>
</dbReference>
<evidence type="ECO:0000313" key="11">
    <source>
        <dbReference type="EMBL" id="KAF1810814.1"/>
    </source>
</evidence>
<dbReference type="UniPathway" id="UPA00232"/>
<dbReference type="NCBIfam" id="TIGR02396">
    <property type="entry name" value="diverge_rpsU"/>
    <property type="match status" value="1"/>
</dbReference>